<dbReference type="Pfam" id="PF04811">
    <property type="entry name" value="Sec23_trunk"/>
    <property type="match status" value="1"/>
</dbReference>
<accession>A0A9K3GKN2</accession>
<proteinExistence type="predicted"/>
<dbReference type="GO" id="GO:0030127">
    <property type="term" value="C:COPII vesicle coat"/>
    <property type="evidence" value="ECO:0007669"/>
    <property type="project" value="InterPro"/>
</dbReference>
<dbReference type="Pfam" id="PF04815">
    <property type="entry name" value="Sec23_helical"/>
    <property type="match status" value="1"/>
</dbReference>
<dbReference type="Gene3D" id="2.30.30.380">
    <property type="entry name" value="Zn-finger domain of Sec23/24"/>
    <property type="match status" value="1"/>
</dbReference>
<dbReference type="InterPro" id="IPR029006">
    <property type="entry name" value="ADF-H/Gelsolin-like_dom_sf"/>
</dbReference>
<dbReference type="InterPro" id="IPR006900">
    <property type="entry name" value="Sec23/24_helical_dom"/>
</dbReference>
<dbReference type="InterPro" id="IPR036175">
    <property type="entry name" value="Sec23/24_helical_dom_sf"/>
</dbReference>
<evidence type="ECO:0000259" key="1">
    <source>
        <dbReference type="Pfam" id="PF04811"/>
    </source>
</evidence>
<dbReference type="SUPFAM" id="SSF53300">
    <property type="entry name" value="vWA-like"/>
    <property type="match status" value="1"/>
</dbReference>
<dbReference type="EMBL" id="BDIP01002159">
    <property type="protein sequence ID" value="GIQ85826.1"/>
    <property type="molecule type" value="Genomic_DNA"/>
</dbReference>
<dbReference type="Gene3D" id="3.40.20.10">
    <property type="entry name" value="Severin"/>
    <property type="match status" value="1"/>
</dbReference>
<dbReference type="SUPFAM" id="SSF82754">
    <property type="entry name" value="C-terminal, gelsolin-like domain of Sec23/24"/>
    <property type="match status" value="1"/>
</dbReference>
<dbReference type="Gene3D" id="2.60.40.1670">
    <property type="entry name" value="beta-sandwich domain of Sec23/24"/>
    <property type="match status" value="1"/>
</dbReference>
<dbReference type="InterPro" id="IPR050550">
    <property type="entry name" value="SEC23_SEC24_subfamily"/>
</dbReference>
<protein>
    <submittedName>
        <fullName evidence="4">Uncharacterized protein</fullName>
    </submittedName>
</protein>
<dbReference type="InterPro" id="IPR012990">
    <property type="entry name" value="Beta-sandwich_Sec23_24"/>
</dbReference>
<sequence length="627" mass="68316">FLTPSPLGPDGHRTDTQQRPELCHQAYEIEPPAEYMSRPPMPQTVLFLMDVSPQAQASGLLNASVKAVKAALAKLATYPRVLVSLICFDTSVHFFRLPANGLPERISVPSIDDVFVPYPRDLVVNIQHGKAKIETILNDVHSLFSPQHPPGPPMSKTTRTQSGSDVCFGAACLAACKALNNLGGRVMYFLSSMPSAGPGSVHGQATAREQAAGIGDTRLGLDCGSTFLRDLSVEAASKAIVCMDGFVCPSGYVDMASLAVLSRTTAGHVELYPTFVASRDGERLVSDVLRSITRETALEALMRLRVSKGLRIDGYSGHYFLRHTDLLCMSQCDADSAVGVNLVLDDSLAAQKYAFVQGSILYTTQSSERRVRVVTIPLPVSKDALALFHKVDTETTIALIAKNSTLSIRAEKAENIRRNLTTTVQQTLAAYKTLSHAGSLPPALRLMPLLSLALLKSTLLRPQSRADERALCMCDLASATVPGIRNLLHPACYQIPLNPTTPTEEEEWRVPETVRLSSRAIDGSRAYVIGGRFSILVWLGAAMPEEAKRELVHESQAHTLSIRSDTPMGKETMRIIEHVRGLCNSSLPFFAVSASGQLHRLFMLRLVEDAVNGEGYEEWLRCIQGLQ</sequence>
<evidence type="ECO:0000259" key="3">
    <source>
        <dbReference type="Pfam" id="PF08033"/>
    </source>
</evidence>
<keyword evidence="5" id="KW-1185">Reference proteome</keyword>
<feature type="domain" description="Sec23/Sec24 trunk" evidence="1">
    <location>
        <begin position="40"/>
        <end position="291"/>
    </location>
</feature>
<dbReference type="GO" id="GO:0008270">
    <property type="term" value="F:zinc ion binding"/>
    <property type="evidence" value="ECO:0007669"/>
    <property type="project" value="TreeGrafter"/>
</dbReference>
<dbReference type="InterPro" id="IPR036465">
    <property type="entry name" value="vWFA_dom_sf"/>
</dbReference>
<organism evidence="4 5">
    <name type="scientific">Kipferlia bialata</name>
    <dbReference type="NCBI Taxonomy" id="797122"/>
    <lineage>
        <taxon>Eukaryota</taxon>
        <taxon>Metamonada</taxon>
        <taxon>Carpediemonas-like organisms</taxon>
        <taxon>Kipferlia</taxon>
    </lineage>
</organism>
<reference evidence="4 5" key="1">
    <citation type="journal article" date="2018" name="PLoS ONE">
        <title>The draft genome of Kipferlia bialata reveals reductive genome evolution in fornicate parasites.</title>
        <authorList>
            <person name="Tanifuji G."/>
            <person name="Takabayashi S."/>
            <person name="Kume K."/>
            <person name="Takagi M."/>
            <person name="Nakayama T."/>
            <person name="Kamikawa R."/>
            <person name="Inagaki Y."/>
            <person name="Hashimoto T."/>
        </authorList>
    </citation>
    <scope>NUCLEOTIDE SEQUENCE [LARGE SCALE GENOMIC DNA]</scope>
    <source>
        <strain evidence="4">NY0173</strain>
    </source>
</reference>
<dbReference type="GO" id="GO:0006886">
    <property type="term" value="P:intracellular protein transport"/>
    <property type="evidence" value="ECO:0007669"/>
    <property type="project" value="InterPro"/>
</dbReference>
<dbReference type="InterPro" id="IPR006896">
    <property type="entry name" value="Sec23/24_trunk_dom"/>
</dbReference>
<evidence type="ECO:0000313" key="4">
    <source>
        <dbReference type="EMBL" id="GIQ85826.1"/>
    </source>
</evidence>
<evidence type="ECO:0000259" key="2">
    <source>
        <dbReference type="Pfam" id="PF04815"/>
    </source>
</evidence>
<dbReference type="GO" id="GO:0090110">
    <property type="term" value="P:COPII-coated vesicle cargo loading"/>
    <property type="evidence" value="ECO:0007669"/>
    <property type="project" value="TreeGrafter"/>
</dbReference>
<gene>
    <name evidence="4" type="ORF">KIPB_007562</name>
</gene>
<dbReference type="AlphaFoldDB" id="A0A9K3GKN2"/>
<dbReference type="SUPFAM" id="SSF81811">
    <property type="entry name" value="Helical domain of Sec23/24"/>
    <property type="match status" value="1"/>
</dbReference>
<dbReference type="GO" id="GO:0070971">
    <property type="term" value="C:endoplasmic reticulum exit site"/>
    <property type="evidence" value="ECO:0007669"/>
    <property type="project" value="TreeGrafter"/>
</dbReference>
<feature type="domain" description="Sec23/Sec24 helical" evidence="2">
    <location>
        <begin position="392"/>
        <end position="482"/>
    </location>
</feature>
<dbReference type="InterPro" id="IPR036180">
    <property type="entry name" value="Gelsolin-like_dom_sf"/>
</dbReference>
<dbReference type="GO" id="GO:0000149">
    <property type="term" value="F:SNARE binding"/>
    <property type="evidence" value="ECO:0007669"/>
    <property type="project" value="TreeGrafter"/>
</dbReference>
<comment type="caution">
    <text evidence="4">The sequence shown here is derived from an EMBL/GenBank/DDBJ whole genome shotgun (WGS) entry which is preliminary data.</text>
</comment>
<feature type="domain" description="Sec23/Sec24 beta-sandwich" evidence="3">
    <location>
        <begin position="298"/>
        <end position="381"/>
    </location>
</feature>
<name>A0A9K3GKN2_9EUKA</name>
<dbReference type="Proteomes" id="UP000265618">
    <property type="component" value="Unassembled WGS sequence"/>
</dbReference>
<dbReference type="Gene3D" id="3.40.50.410">
    <property type="entry name" value="von Willebrand factor, type A domain"/>
    <property type="match status" value="1"/>
</dbReference>
<dbReference type="PANTHER" id="PTHR13803">
    <property type="entry name" value="SEC24-RELATED PROTEIN"/>
    <property type="match status" value="1"/>
</dbReference>
<dbReference type="OrthoDB" id="49016at2759"/>
<evidence type="ECO:0000313" key="5">
    <source>
        <dbReference type="Proteomes" id="UP000265618"/>
    </source>
</evidence>
<dbReference type="SUPFAM" id="SSF81995">
    <property type="entry name" value="beta-sandwich domain of Sec23/24"/>
    <property type="match status" value="1"/>
</dbReference>
<dbReference type="Pfam" id="PF08033">
    <property type="entry name" value="Sec23_BS"/>
    <property type="match status" value="1"/>
</dbReference>
<feature type="non-terminal residue" evidence="4">
    <location>
        <position position="1"/>
    </location>
</feature>
<dbReference type="Gene3D" id="1.20.120.730">
    <property type="entry name" value="Sec23/Sec24 helical domain"/>
    <property type="match status" value="1"/>
</dbReference>